<feature type="compositionally biased region" description="Pro residues" evidence="1">
    <location>
        <begin position="183"/>
        <end position="208"/>
    </location>
</feature>
<feature type="compositionally biased region" description="Pro residues" evidence="1">
    <location>
        <begin position="140"/>
        <end position="151"/>
    </location>
</feature>
<feature type="compositionally biased region" description="Low complexity" evidence="1">
    <location>
        <begin position="80"/>
        <end position="89"/>
    </location>
</feature>
<dbReference type="AlphaFoldDB" id="A0A8K1GAU1"/>
<feature type="compositionally biased region" description="Pro residues" evidence="1">
    <location>
        <begin position="70"/>
        <end position="79"/>
    </location>
</feature>
<proteinExistence type="predicted"/>
<protein>
    <submittedName>
        <fullName evidence="3">Uncharacterized protein</fullName>
    </submittedName>
</protein>
<feature type="chain" id="PRO_5035447746" evidence="2">
    <location>
        <begin position="29"/>
        <end position="208"/>
    </location>
</feature>
<feature type="compositionally biased region" description="Low complexity" evidence="1">
    <location>
        <begin position="49"/>
        <end position="59"/>
    </location>
</feature>
<keyword evidence="4" id="KW-1185">Reference proteome</keyword>
<evidence type="ECO:0000313" key="4">
    <source>
        <dbReference type="Proteomes" id="UP000796761"/>
    </source>
</evidence>
<feature type="compositionally biased region" description="Pro residues" evidence="1">
    <location>
        <begin position="27"/>
        <end position="48"/>
    </location>
</feature>
<dbReference type="Proteomes" id="UP000796761">
    <property type="component" value="Unassembled WGS sequence"/>
</dbReference>
<organism evidence="3 4">
    <name type="scientific">Zosterops borbonicus</name>
    <dbReference type="NCBI Taxonomy" id="364589"/>
    <lineage>
        <taxon>Eukaryota</taxon>
        <taxon>Metazoa</taxon>
        <taxon>Chordata</taxon>
        <taxon>Craniata</taxon>
        <taxon>Vertebrata</taxon>
        <taxon>Euteleostomi</taxon>
        <taxon>Archelosauria</taxon>
        <taxon>Archosauria</taxon>
        <taxon>Dinosauria</taxon>
        <taxon>Saurischia</taxon>
        <taxon>Theropoda</taxon>
        <taxon>Coelurosauria</taxon>
        <taxon>Aves</taxon>
        <taxon>Neognathae</taxon>
        <taxon>Neoaves</taxon>
        <taxon>Telluraves</taxon>
        <taxon>Australaves</taxon>
        <taxon>Passeriformes</taxon>
        <taxon>Sylvioidea</taxon>
        <taxon>Zosteropidae</taxon>
        <taxon>Zosterops</taxon>
    </lineage>
</organism>
<sequence length="208" mass="20223">MSPMSPVLGVAAPRLLLALLCVSGPAAAPPPPSGTPGTPAGPPAPPSDSPLLSLNLGLNFKLKVRSQGAPRPPAPPTAPGAPRSAAPPTLADPGDEQGSAGAPEEPGGSGGPPGRGATTGRPRDKQLELDIAIDLRAGLDPPPGGSGPAVPPTRLLGGPPGRPRPLPGLSELAGRLSAAGECPGPPKPEQPPPGPPKPQQPPPGAPKT</sequence>
<feature type="region of interest" description="Disordered" evidence="1">
    <location>
        <begin position="24"/>
        <end position="208"/>
    </location>
</feature>
<evidence type="ECO:0000256" key="1">
    <source>
        <dbReference type="SAM" id="MobiDB-lite"/>
    </source>
</evidence>
<comment type="caution">
    <text evidence="3">The sequence shown here is derived from an EMBL/GenBank/DDBJ whole genome shotgun (WGS) entry which is preliminary data.</text>
</comment>
<gene>
    <name evidence="3" type="ORF">HGM15179_012556</name>
</gene>
<accession>A0A8K1GAU1</accession>
<keyword evidence="2" id="KW-0732">Signal</keyword>
<evidence type="ECO:0000313" key="3">
    <source>
        <dbReference type="EMBL" id="TRZ14529.1"/>
    </source>
</evidence>
<dbReference type="EMBL" id="SWJQ01000430">
    <property type="protein sequence ID" value="TRZ14529.1"/>
    <property type="molecule type" value="Genomic_DNA"/>
</dbReference>
<feature type="signal peptide" evidence="2">
    <location>
        <begin position="1"/>
        <end position="28"/>
    </location>
</feature>
<evidence type="ECO:0000256" key="2">
    <source>
        <dbReference type="SAM" id="SignalP"/>
    </source>
</evidence>
<reference evidence="3" key="1">
    <citation type="submission" date="2019-04" db="EMBL/GenBank/DDBJ databases">
        <title>Genome assembly of Zosterops borbonicus 15179.</title>
        <authorList>
            <person name="Leroy T."/>
            <person name="Anselmetti Y."/>
            <person name="Tilak M.-K."/>
            <person name="Nabholz B."/>
        </authorList>
    </citation>
    <scope>NUCLEOTIDE SEQUENCE</scope>
    <source>
        <strain evidence="3">HGM_15179</strain>
        <tissue evidence="3">Muscle</tissue>
    </source>
</reference>
<name>A0A8K1GAU1_9PASS</name>